<accession>A0AA96V8U3</accession>
<proteinExistence type="predicted"/>
<sequence>MAKKDEMEEVIGDLGDDEPTAYSEIKMGGGWYMAISLERSERFDKEYVEISKERAGKKRSRFNLSPKHTRVLGEALIKFADENDLDNFENKSSGSSDE</sequence>
<gene>
    <name evidence="1" type="ORF">MmiEs2_01660</name>
</gene>
<evidence type="ECO:0000313" key="2">
    <source>
        <dbReference type="Proteomes" id="UP001302662"/>
    </source>
</evidence>
<dbReference type="KEGG" id="mees:MmiEs2_01660"/>
<protein>
    <submittedName>
        <fullName evidence="1">Uncharacterized protein</fullName>
    </submittedName>
</protein>
<dbReference type="AlphaFoldDB" id="A0AA96V8U3"/>
<reference evidence="1 2" key="1">
    <citation type="submission" date="2023-07" db="EMBL/GenBank/DDBJ databases">
        <title>Closed genome sequence of Methanimicrococcus sp. Es2.</title>
        <authorList>
            <person name="Protasov E."/>
            <person name="Platt K."/>
            <person name="Reeh H."/>
            <person name="Poehlein A."/>
            <person name="Daniel R."/>
            <person name="Brune A."/>
        </authorList>
    </citation>
    <scope>NUCLEOTIDE SEQUENCE [LARGE SCALE GENOMIC DNA]</scope>
    <source>
        <strain evidence="1 2">Es2</strain>
    </source>
</reference>
<dbReference type="EMBL" id="CP131062">
    <property type="protein sequence ID" value="WNY27986.1"/>
    <property type="molecule type" value="Genomic_DNA"/>
</dbReference>
<evidence type="ECO:0000313" key="1">
    <source>
        <dbReference type="EMBL" id="WNY27986.1"/>
    </source>
</evidence>
<dbReference type="Proteomes" id="UP001302662">
    <property type="component" value="Chromosome"/>
</dbReference>
<keyword evidence="2" id="KW-1185">Reference proteome</keyword>
<organism evidence="1 2">
    <name type="scientific">Methanimicrococcus stummii</name>
    <dbReference type="NCBI Taxonomy" id="3028294"/>
    <lineage>
        <taxon>Archaea</taxon>
        <taxon>Methanobacteriati</taxon>
        <taxon>Methanobacteriota</taxon>
        <taxon>Stenosarchaea group</taxon>
        <taxon>Methanomicrobia</taxon>
        <taxon>Methanosarcinales</taxon>
        <taxon>Methanosarcinaceae</taxon>
        <taxon>Methanimicrococcus</taxon>
    </lineage>
</organism>
<name>A0AA96V8U3_9EURY</name>